<comment type="caution">
    <text evidence="2">The sequence shown here is derived from an EMBL/GenBank/DDBJ whole genome shotgun (WGS) entry which is preliminary data.</text>
</comment>
<dbReference type="InterPro" id="IPR003245">
    <property type="entry name" value="Phytocyanin_dom"/>
</dbReference>
<dbReference type="PANTHER" id="PTHR33021">
    <property type="entry name" value="BLUE COPPER PROTEIN"/>
    <property type="match status" value="1"/>
</dbReference>
<organism evidence="2">
    <name type="scientific">Sesamum latifolium</name>
    <dbReference type="NCBI Taxonomy" id="2727402"/>
    <lineage>
        <taxon>Eukaryota</taxon>
        <taxon>Viridiplantae</taxon>
        <taxon>Streptophyta</taxon>
        <taxon>Embryophyta</taxon>
        <taxon>Tracheophyta</taxon>
        <taxon>Spermatophyta</taxon>
        <taxon>Magnoliopsida</taxon>
        <taxon>eudicotyledons</taxon>
        <taxon>Gunneridae</taxon>
        <taxon>Pentapetalae</taxon>
        <taxon>asterids</taxon>
        <taxon>lamiids</taxon>
        <taxon>Lamiales</taxon>
        <taxon>Pedaliaceae</taxon>
        <taxon>Sesamum</taxon>
    </lineage>
</organism>
<dbReference type="InterPro" id="IPR008972">
    <property type="entry name" value="Cupredoxin"/>
</dbReference>
<dbReference type="Pfam" id="PF02298">
    <property type="entry name" value="Cu_bind_like"/>
    <property type="match status" value="1"/>
</dbReference>
<feature type="domain" description="Phytocyanin" evidence="1">
    <location>
        <begin position="1"/>
        <end position="103"/>
    </location>
</feature>
<accession>A0AAW2V128</accession>
<dbReference type="PANTHER" id="PTHR33021:SF424">
    <property type="entry name" value="BASIC BLUE PROTEIN"/>
    <property type="match status" value="1"/>
</dbReference>
<protein>
    <recommendedName>
        <fullName evidence="1">Phytocyanin domain-containing protein</fullName>
    </recommendedName>
</protein>
<dbReference type="AlphaFoldDB" id="A0AAW2V128"/>
<dbReference type="GO" id="GO:0005886">
    <property type="term" value="C:plasma membrane"/>
    <property type="evidence" value="ECO:0007669"/>
    <property type="project" value="TreeGrafter"/>
</dbReference>
<dbReference type="SUPFAM" id="SSF49503">
    <property type="entry name" value="Cupredoxins"/>
    <property type="match status" value="1"/>
</dbReference>
<dbReference type="GO" id="GO:0009055">
    <property type="term" value="F:electron transfer activity"/>
    <property type="evidence" value="ECO:0007669"/>
    <property type="project" value="InterPro"/>
</dbReference>
<evidence type="ECO:0000313" key="2">
    <source>
        <dbReference type="EMBL" id="KAL0422310.1"/>
    </source>
</evidence>
<gene>
    <name evidence="2" type="ORF">Slati_3253900</name>
</gene>
<reference evidence="2" key="1">
    <citation type="submission" date="2020-06" db="EMBL/GenBank/DDBJ databases">
        <authorList>
            <person name="Li T."/>
            <person name="Hu X."/>
            <person name="Zhang T."/>
            <person name="Song X."/>
            <person name="Zhang H."/>
            <person name="Dai N."/>
            <person name="Sheng W."/>
            <person name="Hou X."/>
            <person name="Wei L."/>
        </authorList>
    </citation>
    <scope>NUCLEOTIDE SEQUENCE</scope>
    <source>
        <strain evidence="2">KEN1</strain>
        <tissue evidence="2">Leaf</tissue>
    </source>
</reference>
<evidence type="ECO:0000259" key="1">
    <source>
        <dbReference type="PROSITE" id="PS51485"/>
    </source>
</evidence>
<name>A0AAW2V128_9LAMI</name>
<dbReference type="InterPro" id="IPR039391">
    <property type="entry name" value="Phytocyanin-like"/>
</dbReference>
<proteinExistence type="predicted"/>
<dbReference type="EMBL" id="JACGWN010000011">
    <property type="protein sequence ID" value="KAL0422310.1"/>
    <property type="molecule type" value="Genomic_DNA"/>
</dbReference>
<dbReference type="Gene3D" id="2.60.40.420">
    <property type="entry name" value="Cupredoxins - blue copper proteins"/>
    <property type="match status" value="1"/>
</dbReference>
<reference evidence="2" key="2">
    <citation type="journal article" date="2024" name="Plant">
        <title>Genomic evolution and insights into agronomic trait innovations of Sesamum species.</title>
        <authorList>
            <person name="Miao H."/>
            <person name="Wang L."/>
            <person name="Qu L."/>
            <person name="Liu H."/>
            <person name="Sun Y."/>
            <person name="Le M."/>
            <person name="Wang Q."/>
            <person name="Wei S."/>
            <person name="Zheng Y."/>
            <person name="Lin W."/>
            <person name="Duan Y."/>
            <person name="Cao H."/>
            <person name="Xiong S."/>
            <person name="Wang X."/>
            <person name="Wei L."/>
            <person name="Li C."/>
            <person name="Ma Q."/>
            <person name="Ju M."/>
            <person name="Zhao R."/>
            <person name="Li G."/>
            <person name="Mu C."/>
            <person name="Tian Q."/>
            <person name="Mei H."/>
            <person name="Zhang T."/>
            <person name="Gao T."/>
            <person name="Zhang H."/>
        </authorList>
    </citation>
    <scope>NUCLEOTIDE SEQUENCE</scope>
    <source>
        <strain evidence="2">KEN1</strain>
    </source>
</reference>
<sequence length="105" mass="11251">MQKATRLETRPAGSSTFLAGKMASTLRPVTNLVRALNFQLRGGRHNVVVVDKASYDSCSVPAGAPTYRSGNDTLTLKKGANYFICGFTGHCQNGMKIAPIAAWFA</sequence>
<dbReference type="PROSITE" id="PS51485">
    <property type="entry name" value="PHYTOCYANIN"/>
    <property type="match status" value="1"/>
</dbReference>